<gene>
    <name evidence="4" type="ORF">CUN48_07465</name>
</gene>
<feature type="domain" description="LysM" evidence="3">
    <location>
        <begin position="158"/>
        <end position="202"/>
    </location>
</feature>
<sequence length="206" mass="21171">MSRGKASSAPLNVIIIASVAASLLLVLALLIALLIRSGRGFNPLSASVGLPEAFPVESRLVPTAAPPEPAQPQPPAEFETQPPAAPETPQPPAQPTPQPTAIPAPISPPVFPSDVEPVPAEGEGEADDGSDGPSPAQTGSSASRGSSGGARIACGVRVVHVVQPGENLFRIALRYHTTIVSIARRNSIADARTIRAGQRLTIITCR</sequence>
<dbReference type="SMART" id="SM00257">
    <property type="entry name" value="LysM"/>
    <property type="match status" value="1"/>
</dbReference>
<keyword evidence="2" id="KW-0812">Transmembrane</keyword>
<dbReference type="SUPFAM" id="SSF54106">
    <property type="entry name" value="LysM domain"/>
    <property type="match status" value="1"/>
</dbReference>
<dbReference type="PROSITE" id="PS51782">
    <property type="entry name" value="LYSM"/>
    <property type="match status" value="1"/>
</dbReference>
<dbReference type="Pfam" id="PF01476">
    <property type="entry name" value="LysM"/>
    <property type="match status" value="1"/>
</dbReference>
<comment type="caution">
    <text evidence="4">The sequence shown here is derived from an EMBL/GenBank/DDBJ whole genome shotgun (WGS) entry which is preliminary data.</text>
</comment>
<keyword evidence="2" id="KW-0472">Membrane</keyword>
<feature type="compositionally biased region" description="Pro residues" evidence="1">
    <location>
        <begin position="83"/>
        <end position="111"/>
    </location>
</feature>
<dbReference type="Proteomes" id="UP000230790">
    <property type="component" value="Unassembled WGS sequence"/>
</dbReference>
<evidence type="ECO:0000256" key="2">
    <source>
        <dbReference type="SAM" id="Phobius"/>
    </source>
</evidence>
<evidence type="ECO:0000259" key="3">
    <source>
        <dbReference type="PROSITE" id="PS51782"/>
    </source>
</evidence>
<name>A0A2M8QD04_9CHLR</name>
<protein>
    <recommendedName>
        <fullName evidence="3">LysM domain-containing protein</fullName>
    </recommendedName>
</protein>
<feature type="compositionally biased region" description="Pro residues" evidence="1">
    <location>
        <begin position="64"/>
        <end position="75"/>
    </location>
</feature>
<dbReference type="EMBL" id="PGTN01000039">
    <property type="protein sequence ID" value="PJF47648.1"/>
    <property type="molecule type" value="Genomic_DNA"/>
</dbReference>
<dbReference type="Gene3D" id="3.10.350.10">
    <property type="entry name" value="LysM domain"/>
    <property type="match status" value="1"/>
</dbReference>
<keyword evidence="2" id="KW-1133">Transmembrane helix</keyword>
<feature type="compositionally biased region" description="Low complexity" evidence="1">
    <location>
        <begin position="131"/>
        <end position="149"/>
    </location>
</feature>
<reference evidence="4 5" key="1">
    <citation type="submission" date="2017-11" db="EMBL/GenBank/DDBJ databases">
        <title>Evolution of Phototrophy in the Chloroflexi Phylum Driven by Horizontal Gene Transfer.</title>
        <authorList>
            <person name="Ward L.M."/>
            <person name="Hemp J."/>
            <person name="Shih P.M."/>
            <person name="Mcglynn S.E."/>
            <person name="Fischer W."/>
        </authorList>
    </citation>
    <scope>NUCLEOTIDE SEQUENCE [LARGE SCALE GENOMIC DNA]</scope>
    <source>
        <strain evidence="4">JP3_7</strain>
    </source>
</reference>
<evidence type="ECO:0000313" key="5">
    <source>
        <dbReference type="Proteomes" id="UP000230790"/>
    </source>
</evidence>
<proteinExistence type="predicted"/>
<feature type="region of interest" description="Disordered" evidence="1">
    <location>
        <begin position="62"/>
        <end position="149"/>
    </location>
</feature>
<organism evidence="4 5">
    <name type="scientific">Candidatus Thermofonsia Clade 3 bacterium</name>
    <dbReference type="NCBI Taxonomy" id="2364212"/>
    <lineage>
        <taxon>Bacteria</taxon>
        <taxon>Bacillati</taxon>
        <taxon>Chloroflexota</taxon>
        <taxon>Candidatus Thermofontia</taxon>
        <taxon>Candidatus Thermofonsia Clade 3</taxon>
    </lineage>
</organism>
<feature type="transmembrane region" description="Helical" evidence="2">
    <location>
        <begin position="12"/>
        <end position="35"/>
    </location>
</feature>
<dbReference type="AlphaFoldDB" id="A0A2M8QD04"/>
<accession>A0A2M8QD04</accession>
<dbReference type="InterPro" id="IPR018392">
    <property type="entry name" value="LysM"/>
</dbReference>
<evidence type="ECO:0000256" key="1">
    <source>
        <dbReference type="SAM" id="MobiDB-lite"/>
    </source>
</evidence>
<dbReference type="InterPro" id="IPR036779">
    <property type="entry name" value="LysM_dom_sf"/>
</dbReference>
<dbReference type="CDD" id="cd00118">
    <property type="entry name" value="LysM"/>
    <property type="match status" value="1"/>
</dbReference>
<evidence type="ECO:0000313" key="4">
    <source>
        <dbReference type="EMBL" id="PJF47648.1"/>
    </source>
</evidence>